<evidence type="ECO:0000313" key="2">
    <source>
        <dbReference type="EMBL" id="CAE7759324.1"/>
    </source>
</evidence>
<dbReference type="OrthoDB" id="423558at2759"/>
<dbReference type="Proteomes" id="UP000649617">
    <property type="component" value="Unassembled WGS sequence"/>
</dbReference>
<name>A0A812Y704_SYMPI</name>
<comment type="caution">
    <text evidence="2">The sequence shown here is derived from an EMBL/GenBank/DDBJ whole genome shotgun (WGS) entry which is preliminary data.</text>
</comment>
<evidence type="ECO:0000256" key="1">
    <source>
        <dbReference type="SAM" id="MobiDB-lite"/>
    </source>
</evidence>
<organism evidence="2 3">
    <name type="scientific">Symbiodinium pilosum</name>
    <name type="common">Dinoflagellate</name>
    <dbReference type="NCBI Taxonomy" id="2952"/>
    <lineage>
        <taxon>Eukaryota</taxon>
        <taxon>Sar</taxon>
        <taxon>Alveolata</taxon>
        <taxon>Dinophyceae</taxon>
        <taxon>Suessiales</taxon>
        <taxon>Symbiodiniaceae</taxon>
        <taxon>Symbiodinium</taxon>
    </lineage>
</organism>
<evidence type="ECO:0000313" key="3">
    <source>
        <dbReference type="Proteomes" id="UP000649617"/>
    </source>
</evidence>
<feature type="region of interest" description="Disordered" evidence="1">
    <location>
        <begin position="1"/>
        <end position="49"/>
    </location>
</feature>
<dbReference type="EMBL" id="CAJNIZ010046914">
    <property type="protein sequence ID" value="CAE7759324.1"/>
    <property type="molecule type" value="Genomic_DNA"/>
</dbReference>
<feature type="compositionally biased region" description="Basic and acidic residues" evidence="1">
    <location>
        <begin position="1"/>
        <end position="20"/>
    </location>
</feature>
<gene>
    <name evidence="2" type="primary">rnf12-b</name>
    <name evidence="2" type="ORF">SPIL2461_LOCUS22127</name>
</gene>
<sequence length="175" mass="19341">MDALRSSDDSAVEAFEKEGMLSRSRPGGQQHRPDAQSTAASSNDSNQPHEADSCYPCVFFASPAGCRREACPYCHIHRDKLEANPQRPGKQIRMRLKRTMHSLLQSRETSPDRAHDELQRWVRGSCFARNLLAGHLDREGVARPRGSDAASSSTDLGQVPDEKLAAFLKGQPLSL</sequence>
<accession>A0A812Y704</accession>
<proteinExistence type="predicted"/>
<feature type="compositionally biased region" description="Polar residues" evidence="1">
    <location>
        <begin position="35"/>
        <end position="46"/>
    </location>
</feature>
<feature type="region of interest" description="Disordered" evidence="1">
    <location>
        <begin position="141"/>
        <end position="161"/>
    </location>
</feature>
<protein>
    <submittedName>
        <fullName evidence="2">Rnf12-b protein</fullName>
    </submittedName>
</protein>
<reference evidence="2" key="1">
    <citation type="submission" date="2021-02" db="EMBL/GenBank/DDBJ databases">
        <authorList>
            <person name="Dougan E. K."/>
            <person name="Rhodes N."/>
            <person name="Thang M."/>
            <person name="Chan C."/>
        </authorList>
    </citation>
    <scope>NUCLEOTIDE SEQUENCE</scope>
</reference>
<dbReference type="AlphaFoldDB" id="A0A812Y704"/>
<keyword evidence="3" id="KW-1185">Reference proteome</keyword>